<reference evidence="1 2" key="1">
    <citation type="submission" date="2021-06" db="EMBL/GenBank/DDBJ databases">
        <title>Caerostris darwini draft genome.</title>
        <authorList>
            <person name="Kono N."/>
            <person name="Arakawa K."/>
        </authorList>
    </citation>
    <scope>NUCLEOTIDE SEQUENCE [LARGE SCALE GENOMIC DNA]</scope>
</reference>
<protein>
    <submittedName>
        <fullName evidence="1">Uncharacterized protein</fullName>
    </submittedName>
</protein>
<dbReference type="EMBL" id="BPLQ01005772">
    <property type="protein sequence ID" value="GIY17081.1"/>
    <property type="molecule type" value="Genomic_DNA"/>
</dbReference>
<evidence type="ECO:0000313" key="2">
    <source>
        <dbReference type="Proteomes" id="UP001054837"/>
    </source>
</evidence>
<organism evidence="1 2">
    <name type="scientific">Caerostris darwini</name>
    <dbReference type="NCBI Taxonomy" id="1538125"/>
    <lineage>
        <taxon>Eukaryota</taxon>
        <taxon>Metazoa</taxon>
        <taxon>Ecdysozoa</taxon>
        <taxon>Arthropoda</taxon>
        <taxon>Chelicerata</taxon>
        <taxon>Arachnida</taxon>
        <taxon>Araneae</taxon>
        <taxon>Araneomorphae</taxon>
        <taxon>Entelegynae</taxon>
        <taxon>Araneoidea</taxon>
        <taxon>Araneidae</taxon>
        <taxon>Caerostris</taxon>
    </lineage>
</organism>
<comment type="caution">
    <text evidence="1">The sequence shown here is derived from an EMBL/GenBank/DDBJ whole genome shotgun (WGS) entry which is preliminary data.</text>
</comment>
<dbReference type="AlphaFoldDB" id="A0AAV4R9V5"/>
<gene>
    <name evidence="1" type="ORF">CDAR_251341</name>
</gene>
<accession>A0AAV4R9V5</accession>
<evidence type="ECO:0000313" key="1">
    <source>
        <dbReference type="EMBL" id="GIY17081.1"/>
    </source>
</evidence>
<dbReference type="Proteomes" id="UP001054837">
    <property type="component" value="Unassembled WGS sequence"/>
</dbReference>
<keyword evidence="2" id="KW-1185">Reference proteome</keyword>
<sequence length="91" mass="10395">MNYLSERLFFSLPSAAPFTRNVFLLPSSQKWENPMSHRAIKHGANRRIVSDVVWGGLVHLHLQKRDPFVREDIFMGLGKFSVSSLEATPAR</sequence>
<proteinExistence type="predicted"/>
<name>A0AAV4R9V5_9ARAC</name>